<dbReference type="WBParaSite" id="Hba_19922">
    <property type="protein sequence ID" value="Hba_19922"/>
    <property type="gene ID" value="Hba_19922"/>
</dbReference>
<name>A0A1I7XQ50_HETBA</name>
<feature type="compositionally biased region" description="Basic and acidic residues" evidence="1">
    <location>
        <begin position="117"/>
        <end position="127"/>
    </location>
</feature>
<evidence type="ECO:0000313" key="3">
    <source>
        <dbReference type="WBParaSite" id="Hba_19922"/>
    </source>
</evidence>
<feature type="region of interest" description="Disordered" evidence="1">
    <location>
        <begin position="37"/>
        <end position="69"/>
    </location>
</feature>
<dbReference type="Proteomes" id="UP000095283">
    <property type="component" value="Unplaced"/>
</dbReference>
<keyword evidence="2" id="KW-1185">Reference proteome</keyword>
<proteinExistence type="predicted"/>
<dbReference type="AlphaFoldDB" id="A0A1I7XQ50"/>
<evidence type="ECO:0000313" key="2">
    <source>
        <dbReference type="Proteomes" id="UP000095283"/>
    </source>
</evidence>
<organism evidence="2 3">
    <name type="scientific">Heterorhabditis bacteriophora</name>
    <name type="common">Entomopathogenic nematode worm</name>
    <dbReference type="NCBI Taxonomy" id="37862"/>
    <lineage>
        <taxon>Eukaryota</taxon>
        <taxon>Metazoa</taxon>
        <taxon>Ecdysozoa</taxon>
        <taxon>Nematoda</taxon>
        <taxon>Chromadorea</taxon>
        <taxon>Rhabditida</taxon>
        <taxon>Rhabditina</taxon>
        <taxon>Rhabditomorpha</taxon>
        <taxon>Strongyloidea</taxon>
        <taxon>Heterorhabditidae</taxon>
        <taxon>Heterorhabditis</taxon>
    </lineage>
</organism>
<evidence type="ECO:0000256" key="1">
    <source>
        <dbReference type="SAM" id="MobiDB-lite"/>
    </source>
</evidence>
<reference evidence="3" key="1">
    <citation type="submission" date="2016-11" db="UniProtKB">
        <authorList>
            <consortium name="WormBaseParasite"/>
        </authorList>
    </citation>
    <scope>IDENTIFICATION</scope>
</reference>
<sequence length="160" mass="18143">METKSRCEDTSYSMLICGINSSSTGRKLVVSESLPENVLRDPPSQTIRPISPFTTTSSSSNSRCNSPTVRVEQIAPGKWTHISGRVSIRPLTRSETASVFEKQRRNRYKRSRKKERFKMEEHDDTRSTIEVGSIHIPSSDGKEIIPESPGSRSNYGEFYW</sequence>
<feature type="compositionally biased region" description="Low complexity" evidence="1">
    <location>
        <begin position="46"/>
        <end position="68"/>
    </location>
</feature>
<protein>
    <submittedName>
        <fullName evidence="3">Uncharacterized protein</fullName>
    </submittedName>
</protein>
<feature type="compositionally biased region" description="Basic residues" evidence="1">
    <location>
        <begin position="104"/>
        <end position="116"/>
    </location>
</feature>
<accession>A0A1I7XQ50</accession>
<feature type="region of interest" description="Disordered" evidence="1">
    <location>
        <begin position="98"/>
        <end position="160"/>
    </location>
</feature>